<evidence type="ECO:0000256" key="6">
    <source>
        <dbReference type="SAM" id="Phobius"/>
    </source>
</evidence>
<dbReference type="PANTHER" id="PTHR33048">
    <property type="entry name" value="PTH11-LIKE INTEGRAL MEMBRANE PROTEIN (AFU_ORTHOLOGUE AFUA_5G11245)"/>
    <property type="match status" value="1"/>
</dbReference>
<name>A0A9W4UU54_9PLEO</name>
<evidence type="ECO:0000256" key="3">
    <source>
        <dbReference type="ARBA" id="ARBA00022989"/>
    </source>
</evidence>
<feature type="transmembrane region" description="Helical" evidence="6">
    <location>
        <begin position="206"/>
        <end position="228"/>
    </location>
</feature>
<evidence type="ECO:0000256" key="4">
    <source>
        <dbReference type="ARBA" id="ARBA00023136"/>
    </source>
</evidence>
<feature type="transmembrane region" description="Helical" evidence="6">
    <location>
        <begin position="46"/>
        <end position="70"/>
    </location>
</feature>
<gene>
    <name evidence="8" type="ORF">PDIGIT_LOCUS14701</name>
</gene>
<reference evidence="8" key="1">
    <citation type="submission" date="2023-01" db="EMBL/GenBank/DDBJ databases">
        <authorList>
            <person name="Van Ghelder C."/>
            <person name="Rancurel C."/>
        </authorList>
    </citation>
    <scope>NUCLEOTIDE SEQUENCE</scope>
    <source>
        <strain evidence="8">CNCM I-4278</strain>
    </source>
</reference>
<organism evidence="8 9">
    <name type="scientific">Periconia digitata</name>
    <dbReference type="NCBI Taxonomy" id="1303443"/>
    <lineage>
        <taxon>Eukaryota</taxon>
        <taxon>Fungi</taxon>
        <taxon>Dikarya</taxon>
        <taxon>Ascomycota</taxon>
        <taxon>Pezizomycotina</taxon>
        <taxon>Dothideomycetes</taxon>
        <taxon>Pleosporomycetidae</taxon>
        <taxon>Pleosporales</taxon>
        <taxon>Massarineae</taxon>
        <taxon>Periconiaceae</taxon>
        <taxon>Periconia</taxon>
    </lineage>
</organism>
<comment type="caution">
    <text evidence="8">The sequence shown here is derived from an EMBL/GenBank/DDBJ whole genome shotgun (WGS) entry which is preliminary data.</text>
</comment>
<dbReference type="AlphaFoldDB" id="A0A9W4UU54"/>
<dbReference type="GO" id="GO:0016020">
    <property type="term" value="C:membrane"/>
    <property type="evidence" value="ECO:0007669"/>
    <property type="project" value="UniProtKB-SubCell"/>
</dbReference>
<feature type="transmembrane region" description="Helical" evidence="6">
    <location>
        <begin position="240"/>
        <end position="262"/>
    </location>
</feature>
<keyword evidence="3 6" id="KW-1133">Transmembrane helix</keyword>
<accession>A0A9W4UU54</accession>
<comment type="subcellular location">
    <subcellularLocation>
        <location evidence="1">Membrane</location>
        <topology evidence="1">Multi-pass membrane protein</topology>
    </subcellularLocation>
</comment>
<evidence type="ECO:0000313" key="9">
    <source>
        <dbReference type="Proteomes" id="UP001152607"/>
    </source>
</evidence>
<dbReference type="OrthoDB" id="3897607at2759"/>
<evidence type="ECO:0000256" key="1">
    <source>
        <dbReference type="ARBA" id="ARBA00004141"/>
    </source>
</evidence>
<evidence type="ECO:0000256" key="5">
    <source>
        <dbReference type="ARBA" id="ARBA00038359"/>
    </source>
</evidence>
<comment type="similarity">
    <text evidence="5">Belongs to the SAT4 family.</text>
</comment>
<keyword evidence="2 6" id="KW-0812">Transmembrane</keyword>
<dbReference type="PANTHER" id="PTHR33048:SF96">
    <property type="entry name" value="INTEGRAL MEMBRANE PROTEIN"/>
    <property type="match status" value="1"/>
</dbReference>
<evidence type="ECO:0000313" key="8">
    <source>
        <dbReference type="EMBL" id="CAI6341504.1"/>
    </source>
</evidence>
<evidence type="ECO:0000259" key="7">
    <source>
        <dbReference type="Pfam" id="PF20684"/>
    </source>
</evidence>
<dbReference type="Proteomes" id="UP001152607">
    <property type="component" value="Unassembled WGS sequence"/>
</dbReference>
<dbReference type="Pfam" id="PF20684">
    <property type="entry name" value="Fung_rhodopsin"/>
    <property type="match status" value="1"/>
</dbReference>
<keyword evidence="4 6" id="KW-0472">Membrane</keyword>
<feature type="transmembrane region" description="Helical" evidence="6">
    <location>
        <begin position="90"/>
        <end position="114"/>
    </location>
</feature>
<proteinExistence type="inferred from homology"/>
<keyword evidence="9" id="KW-1185">Reference proteome</keyword>
<dbReference type="InterPro" id="IPR049326">
    <property type="entry name" value="Rhodopsin_dom_fungi"/>
</dbReference>
<feature type="transmembrane region" description="Helical" evidence="6">
    <location>
        <begin position="12"/>
        <end position="34"/>
    </location>
</feature>
<evidence type="ECO:0000256" key="2">
    <source>
        <dbReference type="ARBA" id="ARBA00022692"/>
    </source>
</evidence>
<protein>
    <recommendedName>
        <fullName evidence="7">Rhodopsin domain-containing protein</fullName>
    </recommendedName>
</protein>
<dbReference type="EMBL" id="CAOQHR010000012">
    <property type="protein sequence ID" value="CAI6341504.1"/>
    <property type="molecule type" value="Genomic_DNA"/>
</dbReference>
<feature type="transmembrane region" description="Helical" evidence="6">
    <location>
        <begin position="171"/>
        <end position="194"/>
    </location>
</feature>
<feature type="domain" description="Rhodopsin" evidence="7">
    <location>
        <begin position="30"/>
        <end position="266"/>
    </location>
</feature>
<feature type="transmembrane region" description="Helical" evidence="6">
    <location>
        <begin position="126"/>
        <end position="151"/>
    </location>
</feature>
<sequence>MAEEKVSPAGYALAVMNAIILFLSWATIGARITIRHSGHKYGKDDTLMLVSLFFFTLFAVFVFCAIDNFIFSPSDHPNWTSDERRKAGLFYYLAQLTYTLAIVCTRTSIALALLRIARKKWHQAILYGTIALMSVTALATAATLAASTSHIQKQFDSGTRPRSRSDALRTMVFIFSATSAVEDIVIVVMPYLMLYNLQRDRAERRGLILLLAMGGAAIVANVARIPFLPGVGRSGPGQRAGLFFCSLFELGIGMLAGSAVMLRTTWRQFWEGRGWGRRSVNVELSRRS</sequence>
<dbReference type="InterPro" id="IPR052337">
    <property type="entry name" value="SAT4-like"/>
</dbReference>